<organism evidence="2 3">
    <name type="scientific">Panicum miliaceum</name>
    <name type="common">Proso millet</name>
    <name type="synonym">Broomcorn millet</name>
    <dbReference type="NCBI Taxonomy" id="4540"/>
    <lineage>
        <taxon>Eukaryota</taxon>
        <taxon>Viridiplantae</taxon>
        <taxon>Streptophyta</taxon>
        <taxon>Embryophyta</taxon>
        <taxon>Tracheophyta</taxon>
        <taxon>Spermatophyta</taxon>
        <taxon>Magnoliopsida</taxon>
        <taxon>Liliopsida</taxon>
        <taxon>Poales</taxon>
        <taxon>Poaceae</taxon>
        <taxon>PACMAD clade</taxon>
        <taxon>Panicoideae</taxon>
        <taxon>Panicodae</taxon>
        <taxon>Paniceae</taxon>
        <taxon>Panicinae</taxon>
        <taxon>Panicum</taxon>
        <taxon>Panicum sect. Panicum</taxon>
    </lineage>
</organism>
<keyword evidence="3" id="KW-1185">Reference proteome</keyword>
<sequence length="345" mass="38702">MMPVVGKFGRRLLLLAEEAGVNLTAGSSYKPITGKSDSQLSPSRVTPNLSMKRKIVTANNHFSPEVQVLGQNSLSQSVCEMTRKSDELYNKKFCSNNSATRTPFVPVGAGLFASDSNSAKTSPIMPYVSRDSSTGGKLPYYGPRRVVKPGPLFQGEYQTDRNKISVSNSQLRNYKAICHLASSQYSNEDAVSVGKVRCTYWSLGESLKPGGSVNPFVVSAFCYSWFPKPSGHPDVSKSHYIFANIGENQLKELDEANQDILARAFKRSFRNRPLNHSNNVSSFEFHWDKCVQIDMNFDEYQLLYPIVPEQPAYDRVKIANELLFLPGNSGMKNRAKNEEFLYYYY</sequence>
<accession>A0A3L6RW79</accession>
<evidence type="ECO:0000313" key="3">
    <source>
        <dbReference type="Proteomes" id="UP000275267"/>
    </source>
</evidence>
<feature type="region of interest" description="Disordered" evidence="1">
    <location>
        <begin position="26"/>
        <end position="45"/>
    </location>
</feature>
<gene>
    <name evidence="2" type="ORF">C2845_PM11G01860</name>
</gene>
<comment type="caution">
    <text evidence="2">The sequence shown here is derived from an EMBL/GenBank/DDBJ whole genome shotgun (WGS) entry which is preliminary data.</text>
</comment>
<dbReference type="AlphaFoldDB" id="A0A3L6RW79"/>
<dbReference type="EMBL" id="PQIB02000007">
    <property type="protein sequence ID" value="RLN09700.1"/>
    <property type="molecule type" value="Genomic_DNA"/>
</dbReference>
<dbReference type="STRING" id="4540.A0A3L6RW79"/>
<evidence type="ECO:0000256" key="1">
    <source>
        <dbReference type="SAM" id="MobiDB-lite"/>
    </source>
</evidence>
<dbReference type="Proteomes" id="UP000275267">
    <property type="component" value="Unassembled WGS sequence"/>
</dbReference>
<proteinExistence type="predicted"/>
<reference evidence="3" key="1">
    <citation type="journal article" date="2019" name="Nat. Commun.">
        <title>The genome of broomcorn millet.</title>
        <authorList>
            <person name="Zou C."/>
            <person name="Miki D."/>
            <person name="Li D."/>
            <person name="Tang Q."/>
            <person name="Xiao L."/>
            <person name="Rajput S."/>
            <person name="Deng P."/>
            <person name="Jia W."/>
            <person name="Huang R."/>
            <person name="Zhang M."/>
            <person name="Sun Y."/>
            <person name="Hu J."/>
            <person name="Fu X."/>
            <person name="Schnable P.S."/>
            <person name="Li F."/>
            <person name="Zhang H."/>
            <person name="Feng B."/>
            <person name="Zhu X."/>
            <person name="Liu R."/>
            <person name="Schnable J.C."/>
            <person name="Zhu J.-K."/>
            <person name="Zhang H."/>
        </authorList>
    </citation>
    <scope>NUCLEOTIDE SEQUENCE [LARGE SCALE GENOMIC DNA]</scope>
</reference>
<evidence type="ECO:0000313" key="2">
    <source>
        <dbReference type="EMBL" id="RLN09700.1"/>
    </source>
</evidence>
<feature type="compositionally biased region" description="Polar residues" evidence="1">
    <location>
        <begin position="35"/>
        <end position="45"/>
    </location>
</feature>
<name>A0A3L6RW79_PANMI</name>
<dbReference type="OrthoDB" id="696486at2759"/>
<protein>
    <submittedName>
        <fullName evidence="2">Uncharacterized protein</fullName>
    </submittedName>
</protein>